<comment type="similarity">
    <text evidence="1">Belongs to the PPP phosphatase family.</text>
</comment>
<accession>A0A3R7MBA3</accession>
<dbReference type="RefSeq" id="XP_029242689.1">
    <property type="nucleotide sequence ID" value="XM_029377429.1"/>
</dbReference>
<evidence type="ECO:0000256" key="1">
    <source>
        <dbReference type="RuleBase" id="RU004273"/>
    </source>
</evidence>
<dbReference type="Pfam" id="PF00149">
    <property type="entry name" value="Metallophos"/>
    <property type="match status" value="1"/>
</dbReference>
<dbReference type="EMBL" id="MKGL01000006">
    <property type="protein sequence ID" value="RNF12336.1"/>
    <property type="molecule type" value="Genomic_DNA"/>
</dbReference>
<dbReference type="PRINTS" id="PR00114">
    <property type="entry name" value="STPHPHTASE"/>
</dbReference>
<dbReference type="PROSITE" id="PS00125">
    <property type="entry name" value="SER_THR_PHOSPHATASE"/>
    <property type="match status" value="1"/>
</dbReference>
<dbReference type="InterPro" id="IPR004843">
    <property type="entry name" value="Calcineurin-like_PHP"/>
</dbReference>
<sequence length="448" mass="50780">MAKSRDPSPITTAMPVTDASIENYAVKTMGSIERMLRTDRSLLHVEPPLWEALPHELAFDSYGVPLPSNIKAHFAREGLLLEEDALELVTRCASIIKRESTLLRVQGSAVICGDLHGQFFDLLKLFELGGEPGEQQYIFLGDYVDRGSFGVEIVLLFMAYKICHPGHFFLIRGNHESRHLTSYFNFKREVEYKYSLELYEEIMSAFDCLPLACLLNSSFFCVHGGLSPEIRHLEDIDLIHRFREPPSSGPMCDLLWSDPIPEHTEEATPSGPLFSPNIVRGCSYSYSHEAVCQFLEGNGLLGLIRGHEAQTEGYHLYANTSMGVPATVCVFSAPNYCDTYNNRAAFIYLNGDVMKIRQYNSSSHPYYLPNFINAFTWSFPFMVTKMCELWSKIIGTSNESDPLVPVLTFEERMTKMREKIGYMTEAMREFRLLGKGTDAEKEELTEAK</sequence>
<dbReference type="GO" id="GO:0097720">
    <property type="term" value="P:calcineurin-mediated signaling"/>
    <property type="evidence" value="ECO:0007669"/>
    <property type="project" value="InterPro"/>
</dbReference>
<dbReference type="PANTHER" id="PTHR45673">
    <property type="entry name" value="SERINE/THREONINE-PROTEIN PHOSPHATASE 2B CATALYTIC SUBUNIT 1-RELATED"/>
    <property type="match status" value="1"/>
</dbReference>
<dbReference type="VEuPathDB" id="TriTrypDB:TRSC58_03211"/>
<dbReference type="SUPFAM" id="SSF56300">
    <property type="entry name" value="Metallo-dependent phosphatases"/>
    <property type="match status" value="1"/>
</dbReference>
<evidence type="ECO:0000259" key="2">
    <source>
        <dbReference type="PROSITE" id="PS00125"/>
    </source>
</evidence>
<dbReference type="InterPro" id="IPR029052">
    <property type="entry name" value="Metallo-depent_PP-like"/>
</dbReference>
<dbReference type="OrthoDB" id="5593063at2759"/>
<protein>
    <recommendedName>
        <fullName evidence="1">Serine/threonine-protein phosphatase</fullName>
        <ecNumber evidence="1">3.1.3.16</ecNumber>
    </recommendedName>
</protein>
<evidence type="ECO:0000313" key="4">
    <source>
        <dbReference type="Proteomes" id="UP000283634"/>
    </source>
</evidence>
<reference evidence="3 4" key="1">
    <citation type="journal article" date="2018" name="BMC Genomics">
        <title>Genomic comparison of Trypanosoma conorhini and Trypanosoma rangeli to Trypanosoma cruzi strains of high and low virulence.</title>
        <authorList>
            <person name="Bradwell K.R."/>
            <person name="Koparde V.N."/>
            <person name="Matveyev A.V."/>
            <person name="Serrano M.G."/>
            <person name="Alves J.M."/>
            <person name="Parikh H."/>
            <person name="Huang B."/>
            <person name="Lee V."/>
            <person name="Espinosa-Alvarez O."/>
            <person name="Ortiz P.A."/>
            <person name="Costa-Martins A.G."/>
            <person name="Teixeira M.M."/>
            <person name="Buck G.A."/>
        </authorList>
    </citation>
    <scope>NUCLEOTIDE SEQUENCE [LARGE SCALE GENOMIC DNA]</scope>
    <source>
        <strain evidence="3 4">AM80</strain>
    </source>
</reference>
<dbReference type="InterPro" id="IPR006186">
    <property type="entry name" value="Ser/Thr-sp_prot-phosphatase"/>
</dbReference>
<keyword evidence="1 3" id="KW-0378">Hydrolase</keyword>
<keyword evidence="4" id="KW-1185">Reference proteome</keyword>
<dbReference type="OMA" id="CMNTFDC"/>
<evidence type="ECO:0000313" key="3">
    <source>
        <dbReference type="EMBL" id="RNF12336.1"/>
    </source>
</evidence>
<dbReference type="SMART" id="SM00156">
    <property type="entry name" value="PP2Ac"/>
    <property type="match status" value="1"/>
</dbReference>
<organism evidence="3 4">
    <name type="scientific">Trypanosoma rangeli</name>
    <dbReference type="NCBI Taxonomy" id="5698"/>
    <lineage>
        <taxon>Eukaryota</taxon>
        <taxon>Discoba</taxon>
        <taxon>Euglenozoa</taxon>
        <taxon>Kinetoplastea</taxon>
        <taxon>Metakinetoplastina</taxon>
        <taxon>Trypanosomatida</taxon>
        <taxon>Trypanosomatidae</taxon>
        <taxon>Trypanosoma</taxon>
        <taxon>Herpetosoma</taxon>
    </lineage>
</organism>
<dbReference type="GO" id="GO:0033192">
    <property type="term" value="F:calmodulin-dependent protein phosphatase activity"/>
    <property type="evidence" value="ECO:0007669"/>
    <property type="project" value="InterPro"/>
</dbReference>
<feature type="domain" description="Serine/threonine specific protein phosphatases" evidence="2">
    <location>
        <begin position="171"/>
        <end position="176"/>
    </location>
</feature>
<comment type="catalytic activity">
    <reaction evidence="1">
        <text>O-phospho-L-threonyl-[protein] + H2O = L-threonyl-[protein] + phosphate</text>
        <dbReference type="Rhea" id="RHEA:47004"/>
        <dbReference type="Rhea" id="RHEA-COMP:11060"/>
        <dbReference type="Rhea" id="RHEA-COMP:11605"/>
        <dbReference type="ChEBI" id="CHEBI:15377"/>
        <dbReference type="ChEBI" id="CHEBI:30013"/>
        <dbReference type="ChEBI" id="CHEBI:43474"/>
        <dbReference type="ChEBI" id="CHEBI:61977"/>
        <dbReference type="EC" id="3.1.3.16"/>
    </reaction>
</comment>
<name>A0A3R7MBA3_TRYRA</name>
<dbReference type="GeneID" id="40324280"/>
<dbReference type="AlphaFoldDB" id="A0A3R7MBA3"/>
<dbReference type="EC" id="3.1.3.16" evidence="1"/>
<gene>
    <name evidence="3" type="ORF">TraAM80_00347</name>
</gene>
<dbReference type="InterPro" id="IPR043360">
    <property type="entry name" value="PP2B"/>
</dbReference>
<comment type="caution">
    <text evidence="3">The sequence shown here is derived from an EMBL/GenBank/DDBJ whole genome shotgun (WGS) entry which is preliminary data.</text>
</comment>
<dbReference type="Gene3D" id="3.60.21.10">
    <property type="match status" value="1"/>
</dbReference>
<dbReference type="Proteomes" id="UP000283634">
    <property type="component" value="Unassembled WGS sequence"/>
</dbReference>
<proteinExistence type="inferred from homology"/>